<dbReference type="Proteomes" id="UP000182769">
    <property type="component" value="Unassembled WGS sequence"/>
</dbReference>
<dbReference type="OrthoDB" id="335726at2"/>
<dbReference type="Gene3D" id="3.40.50.720">
    <property type="entry name" value="NAD(P)-binding Rossmann-like Domain"/>
    <property type="match status" value="1"/>
</dbReference>
<dbReference type="STRING" id="1137284.GCA_001418205_00622"/>
<dbReference type="EMBL" id="CYHG01000002">
    <property type="protein sequence ID" value="CUB02780.1"/>
    <property type="molecule type" value="Genomic_DNA"/>
</dbReference>
<comment type="similarity">
    <text evidence="1">Belongs to the short-chain dehydrogenases/reductases (SDR) family.</text>
</comment>
<gene>
    <name evidence="3" type="ORF">Ga0061065_102117</name>
</gene>
<name>A0A0K6II46_9GAMM</name>
<dbReference type="PANTHER" id="PTHR44196:SF3">
    <property type="entry name" value="SHORT CHAIN DEHYDROGENASE FAMILY PROTEIN"/>
    <property type="match status" value="1"/>
</dbReference>
<keyword evidence="2" id="KW-0560">Oxidoreductase</keyword>
<sequence length="248" mass="27172">MANIVIFGATSAIATECAKLFVQRGDHIFLIARNAERLAVLESDLQVRAGSDQRIGYAVADLNQHELHERLYTKASECLGKIDTVLVAHGSLPDQGACEQSVELTLNELNTNALSAISILTIGANLLEAQGYGALVAISSVAGDRGRQSNYVYGAAKGMLTLFMQGLRNRLAKRGVQVLTVKPGFVDTPMTQAFDKGGLLWAQPEQVAQGILTALSKGKDEVYLLWFWRWIMLIIKLIPEWLFKKLTL</sequence>
<dbReference type="PRINTS" id="PR00081">
    <property type="entry name" value="GDHRDH"/>
</dbReference>
<protein>
    <submittedName>
        <fullName evidence="3">Short-chain dehydrogenase</fullName>
    </submittedName>
</protein>
<organism evidence="3 4">
    <name type="scientific">Marinomonas fungiae</name>
    <dbReference type="NCBI Taxonomy" id="1137284"/>
    <lineage>
        <taxon>Bacteria</taxon>
        <taxon>Pseudomonadati</taxon>
        <taxon>Pseudomonadota</taxon>
        <taxon>Gammaproteobacteria</taxon>
        <taxon>Oceanospirillales</taxon>
        <taxon>Oceanospirillaceae</taxon>
        <taxon>Marinomonas</taxon>
    </lineage>
</organism>
<dbReference type="GO" id="GO:0016491">
    <property type="term" value="F:oxidoreductase activity"/>
    <property type="evidence" value="ECO:0007669"/>
    <property type="project" value="UniProtKB-KW"/>
</dbReference>
<evidence type="ECO:0000256" key="1">
    <source>
        <dbReference type="ARBA" id="ARBA00006484"/>
    </source>
</evidence>
<accession>A0A0K6II46</accession>
<dbReference type="NCBIfam" id="NF005489">
    <property type="entry name" value="PRK07102.1"/>
    <property type="match status" value="1"/>
</dbReference>
<dbReference type="AlphaFoldDB" id="A0A0K6II46"/>
<dbReference type="GO" id="GO:0016020">
    <property type="term" value="C:membrane"/>
    <property type="evidence" value="ECO:0007669"/>
    <property type="project" value="TreeGrafter"/>
</dbReference>
<keyword evidence="4" id="KW-1185">Reference proteome</keyword>
<dbReference type="PANTHER" id="PTHR44196">
    <property type="entry name" value="DEHYDROGENASE/REDUCTASE SDR FAMILY MEMBER 7B"/>
    <property type="match status" value="1"/>
</dbReference>
<dbReference type="InterPro" id="IPR002347">
    <property type="entry name" value="SDR_fam"/>
</dbReference>
<evidence type="ECO:0000256" key="2">
    <source>
        <dbReference type="ARBA" id="ARBA00023002"/>
    </source>
</evidence>
<dbReference type="SUPFAM" id="SSF51735">
    <property type="entry name" value="NAD(P)-binding Rossmann-fold domains"/>
    <property type="match status" value="1"/>
</dbReference>
<reference evidence="4" key="1">
    <citation type="submission" date="2015-08" db="EMBL/GenBank/DDBJ databases">
        <authorList>
            <person name="Varghese N."/>
        </authorList>
    </citation>
    <scope>NUCLEOTIDE SEQUENCE [LARGE SCALE GENOMIC DNA]</scope>
    <source>
        <strain evidence="4">JCM 18476</strain>
    </source>
</reference>
<dbReference type="InterPro" id="IPR036291">
    <property type="entry name" value="NAD(P)-bd_dom_sf"/>
</dbReference>
<evidence type="ECO:0000313" key="3">
    <source>
        <dbReference type="EMBL" id="CUB02780.1"/>
    </source>
</evidence>
<dbReference type="Pfam" id="PF00106">
    <property type="entry name" value="adh_short"/>
    <property type="match status" value="1"/>
</dbReference>
<dbReference type="RefSeq" id="WP_055461751.1">
    <property type="nucleotide sequence ID" value="NZ_CYHG01000002.1"/>
</dbReference>
<evidence type="ECO:0000313" key="4">
    <source>
        <dbReference type="Proteomes" id="UP000182769"/>
    </source>
</evidence>
<proteinExistence type="inferred from homology"/>